<sequence>MSFMISFFFLSFTFVFFSFFFNFFSFLNSLLIMECLSLMILFNLFLFLYLFCSLKFLMIYLVFIVSEGALGLSVLVKFVKFYGTNNFFSLNLSLF</sequence>
<proteinExistence type="predicted"/>
<reference evidence="2" key="1">
    <citation type="submission" date="2019-07" db="EMBL/GenBank/DDBJ databases">
        <title>The complete mitochondrial genome of the mulberry thrips, pseudodendrothrips mori (Niwa, 1908) (Thysanoptera;Thripidae).</title>
        <authorList>
            <person name="Seo B.Y."/>
            <person name="Lee G.-S."/>
            <person name="Park J."/>
            <person name="Xi H."/>
            <person name="Park J."/>
        </authorList>
    </citation>
    <scope>NUCLEOTIDE SEQUENCE</scope>
</reference>
<dbReference type="GeneID" id="59444112"/>
<keyword evidence="2" id="KW-0496">Mitochondrion</keyword>
<feature type="transmembrane region" description="Helical" evidence="1">
    <location>
        <begin position="31"/>
        <end position="51"/>
    </location>
</feature>
<dbReference type="Gene3D" id="1.10.287.3510">
    <property type="match status" value="1"/>
</dbReference>
<dbReference type="AlphaFoldDB" id="A0A7M3T2A1"/>
<organism evidence="2">
    <name type="scientific">Pseudodendrothrips mori</name>
    <dbReference type="NCBI Taxonomy" id="1291231"/>
    <lineage>
        <taxon>Eukaryota</taxon>
        <taxon>Metazoa</taxon>
        <taxon>Ecdysozoa</taxon>
        <taxon>Arthropoda</taxon>
        <taxon>Hexapoda</taxon>
        <taxon>Insecta</taxon>
        <taxon>Pterygota</taxon>
        <taxon>Neoptera</taxon>
        <taxon>Paraneoptera</taxon>
        <taxon>Thysanoptera</taxon>
        <taxon>Terebrantia</taxon>
        <taxon>Thripoidea</taxon>
        <taxon>Thripidae</taxon>
        <taxon>Pseudodendrothrips</taxon>
    </lineage>
</organism>
<name>A0A7M3T2A1_9NEOP</name>
<keyword evidence="1" id="KW-1133">Transmembrane helix</keyword>
<dbReference type="CTD" id="4539"/>
<keyword evidence="1" id="KW-0472">Membrane</keyword>
<gene>
    <name evidence="2" type="primary">ND4L</name>
</gene>
<evidence type="ECO:0000256" key="1">
    <source>
        <dbReference type="SAM" id="Phobius"/>
    </source>
</evidence>
<evidence type="ECO:0000313" key="2">
    <source>
        <dbReference type="EMBL" id="QFO91095.1"/>
    </source>
</evidence>
<keyword evidence="1" id="KW-0812">Transmembrane</keyword>
<dbReference type="RefSeq" id="YP_009927492.1">
    <property type="nucleotide sequence ID" value="NC_050743.1"/>
</dbReference>
<dbReference type="EMBL" id="MN167468">
    <property type="protein sequence ID" value="QFO91095.1"/>
    <property type="molecule type" value="Genomic_DNA"/>
</dbReference>
<geneLocation type="mitochondrion" evidence="2"/>
<protein>
    <submittedName>
        <fullName evidence="2">NADH dehydrogenase subunit 4L</fullName>
    </submittedName>
</protein>
<feature type="transmembrane region" description="Helical" evidence="1">
    <location>
        <begin position="57"/>
        <end position="79"/>
    </location>
</feature>
<accession>A0A7M3T2A1</accession>
<feature type="transmembrane region" description="Helical" evidence="1">
    <location>
        <begin position="6"/>
        <end position="24"/>
    </location>
</feature>